<proteinExistence type="predicted"/>
<keyword evidence="2" id="KW-1185">Reference proteome</keyword>
<evidence type="ECO:0000313" key="2">
    <source>
        <dbReference type="Proteomes" id="UP000467840"/>
    </source>
</evidence>
<reference evidence="1 2" key="1">
    <citation type="journal article" date="2020" name="Mol. Plant">
        <title>The Chromosome-Based Rubber Tree Genome Provides New Insights into Spurge Genome Evolution and Rubber Biosynthesis.</title>
        <authorList>
            <person name="Liu J."/>
            <person name="Shi C."/>
            <person name="Shi C.C."/>
            <person name="Li W."/>
            <person name="Zhang Q.J."/>
            <person name="Zhang Y."/>
            <person name="Li K."/>
            <person name="Lu H.F."/>
            <person name="Shi C."/>
            <person name="Zhu S.T."/>
            <person name="Xiao Z.Y."/>
            <person name="Nan H."/>
            <person name="Yue Y."/>
            <person name="Zhu X.G."/>
            <person name="Wu Y."/>
            <person name="Hong X.N."/>
            <person name="Fan G.Y."/>
            <person name="Tong Y."/>
            <person name="Zhang D."/>
            <person name="Mao C.L."/>
            <person name="Liu Y.L."/>
            <person name="Hao S.J."/>
            <person name="Liu W.Q."/>
            <person name="Lv M.Q."/>
            <person name="Zhang H.B."/>
            <person name="Liu Y."/>
            <person name="Hu-Tang G.R."/>
            <person name="Wang J.P."/>
            <person name="Wang J.H."/>
            <person name="Sun Y.H."/>
            <person name="Ni S.B."/>
            <person name="Chen W.B."/>
            <person name="Zhang X.C."/>
            <person name="Jiao Y.N."/>
            <person name="Eichler E.E."/>
            <person name="Li G.H."/>
            <person name="Liu X."/>
            <person name="Gao L.Z."/>
        </authorList>
    </citation>
    <scope>NUCLEOTIDE SEQUENCE [LARGE SCALE GENOMIC DNA]</scope>
    <source>
        <strain evidence="2">cv. GT1</strain>
        <tissue evidence="1">Leaf</tissue>
    </source>
</reference>
<dbReference type="AlphaFoldDB" id="A0A6A6MGT6"/>
<name>A0A6A6MGT6_HEVBR</name>
<accession>A0A6A6MGT6</accession>
<comment type="caution">
    <text evidence="1">The sequence shown here is derived from an EMBL/GenBank/DDBJ whole genome shotgun (WGS) entry which is preliminary data.</text>
</comment>
<protein>
    <submittedName>
        <fullName evidence="1">Uncharacterized protein</fullName>
    </submittedName>
</protein>
<gene>
    <name evidence="1" type="ORF">GH714_042434</name>
</gene>
<organism evidence="1 2">
    <name type="scientific">Hevea brasiliensis</name>
    <name type="common">Para rubber tree</name>
    <name type="synonym">Siphonia brasiliensis</name>
    <dbReference type="NCBI Taxonomy" id="3981"/>
    <lineage>
        <taxon>Eukaryota</taxon>
        <taxon>Viridiplantae</taxon>
        <taxon>Streptophyta</taxon>
        <taxon>Embryophyta</taxon>
        <taxon>Tracheophyta</taxon>
        <taxon>Spermatophyta</taxon>
        <taxon>Magnoliopsida</taxon>
        <taxon>eudicotyledons</taxon>
        <taxon>Gunneridae</taxon>
        <taxon>Pentapetalae</taxon>
        <taxon>rosids</taxon>
        <taxon>fabids</taxon>
        <taxon>Malpighiales</taxon>
        <taxon>Euphorbiaceae</taxon>
        <taxon>Crotonoideae</taxon>
        <taxon>Micrandreae</taxon>
        <taxon>Hevea</taxon>
    </lineage>
</organism>
<evidence type="ECO:0000313" key="1">
    <source>
        <dbReference type="EMBL" id="KAF2312922.1"/>
    </source>
</evidence>
<dbReference type="Proteomes" id="UP000467840">
    <property type="component" value="Chromosome 14"/>
</dbReference>
<sequence>MPEGEQTEANYKGVRGGNIRKAMAYSDFTFHFTSLNLGAGNIGKAMAYADKSTTVLYTSENVESSQGGFVAEAWFKESLYPFRRDHHSPNTLERNPSHHACNLANLRFQRTDHLNEKLAADIAVPFRD</sequence>
<dbReference type="EMBL" id="JAAGAX010000006">
    <property type="protein sequence ID" value="KAF2312922.1"/>
    <property type="molecule type" value="Genomic_DNA"/>
</dbReference>